<sequence>MPVVTVVILILYFVLDTFGVQGRSWTAECTPIYIQYFVKYFIIGVTVLVVAVPEGLPFAVTISLAYSVKKMMDNNLVRHLDACETMGNATAICSDKTGTLTMNRMTVVQAYIGDTHYKTVPEPENIKPETLEIMVNSISINSAYNTKILGQPRALKLKDRDKMVRKVIEPMACDGLRTICIAYKDFLAEAGEPYWDAEYDILNDLTRICVVGFEDPVRSEQLTVGLIRPLCSTCSLFTTTDRCGVRSDADSAPVRLSISCSILPSLVNKTPSVRLKKESYQALLACGTPEAADTVSGAGKRSAATTVDEAKTRAREEFSKTMDNDFRMASKRFWTTI</sequence>
<dbReference type="AlphaFoldDB" id="A0A5C6NN81"/>
<gene>
    <name evidence="11" type="ORF">D4764_19G0001830</name>
</gene>
<comment type="subcellular location">
    <subcellularLocation>
        <location evidence="1">Membrane</location>
        <topology evidence="1">Multi-pass membrane protein</topology>
    </subcellularLocation>
</comment>
<keyword evidence="12" id="KW-1185">Reference proteome</keyword>
<evidence type="ECO:0000256" key="5">
    <source>
        <dbReference type="ARBA" id="ARBA00022842"/>
    </source>
</evidence>
<feature type="transmembrane region" description="Helical" evidence="9">
    <location>
        <begin position="42"/>
        <end position="68"/>
    </location>
</feature>
<evidence type="ECO:0000313" key="12">
    <source>
        <dbReference type="Proteomes" id="UP000324091"/>
    </source>
</evidence>
<keyword evidence="8 9" id="KW-0472">Membrane</keyword>
<dbReference type="GO" id="GO:0016887">
    <property type="term" value="F:ATP hydrolysis activity"/>
    <property type="evidence" value="ECO:0007669"/>
    <property type="project" value="InterPro"/>
</dbReference>
<dbReference type="Proteomes" id="UP000324091">
    <property type="component" value="Chromosome 19"/>
</dbReference>
<evidence type="ECO:0000256" key="6">
    <source>
        <dbReference type="ARBA" id="ARBA00022967"/>
    </source>
</evidence>
<keyword evidence="5" id="KW-0460">Magnesium</keyword>
<name>A0A5C6NN81_9TELE</name>
<keyword evidence="4" id="KW-0067">ATP-binding</keyword>
<dbReference type="PANTHER" id="PTHR24093">
    <property type="entry name" value="CATION TRANSPORTING ATPASE"/>
    <property type="match status" value="1"/>
</dbReference>
<dbReference type="PROSITE" id="PS00154">
    <property type="entry name" value="ATPASE_E1_E2"/>
    <property type="match status" value="1"/>
</dbReference>
<keyword evidence="10" id="KW-0732">Signal</keyword>
<reference evidence="11 12" key="1">
    <citation type="submission" date="2019-04" db="EMBL/GenBank/DDBJ databases">
        <title>Chromosome genome assembly for Takifugu flavidus.</title>
        <authorList>
            <person name="Xiao S."/>
        </authorList>
    </citation>
    <scope>NUCLEOTIDE SEQUENCE [LARGE SCALE GENOMIC DNA]</scope>
    <source>
        <strain evidence="11">HTHZ2018</strain>
        <tissue evidence="11">Muscle</tissue>
    </source>
</reference>
<evidence type="ECO:0000256" key="1">
    <source>
        <dbReference type="ARBA" id="ARBA00004141"/>
    </source>
</evidence>
<evidence type="ECO:0000256" key="9">
    <source>
        <dbReference type="SAM" id="Phobius"/>
    </source>
</evidence>
<dbReference type="InterPro" id="IPR023299">
    <property type="entry name" value="ATPase_P-typ_cyto_dom_N"/>
</dbReference>
<evidence type="ECO:0000313" key="11">
    <source>
        <dbReference type="EMBL" id="TWW68385.1"/>
    </source>
</evidence>
<organism evidence="11 12">
    <name type="scientific">Takifugu flavidus</name>
    <name type="common">sansaifugu</name>
    <dbReference type="NCBI Taxonomy" id="433684"/>
    <lineage>
        <taxon>Eukaryota</taxon>
        <taxon>Metazoa</taxon>
        <taxon>Chordata</taxon>
        <taxon>Craniata</taxon>
        <taxon>Vertebrata</taxon>
        <taxon>Euteleostomi</taxon>
        <taxon>Actinopterygii</taxon>
        <taxon>Neopterygii</taxon>
        <taxon>Teleostei</taxon>
        <taxon>Neoteleostei</taxon>
        <taxon>Acanthomorphata</taxon>
        <taxon>Eupercaria</taxon>
        <taxon>Tetraodontiformes</taxon>
        <taxon>Tetradontoidea</taxon>
        <taxon>Tetraodontidae</taxon>
        <taxon>Takifugu</taxon>
    </lineage>
</organism>
<dbReference type="Gene3D" id="1.20.1110.10">
    <property type="entry name" value="Calcium-transporting ATPase, transmembrane domain"/>
    <property type="match status" value="1"/>
</dbReference>
<dbReference type="Pfam" id="PF13246">
    <property type="entry name" value="Cation_ATPase"/>
    <property type="match status" value="1"/>
</dbReference>
<dbReference type="InterPro" id="IPR023298">
    <property type="entry name" value="ATPase_P-typ_TM_dom_sf"/>
</dbReference>
<feature type="signal peptide" evidence="10">
    <location>
        <begin position="1"/>
        <end position="19"/>
    </location>
</feature>
<dbReference type="GO" id="GO:0051480">
    <property type="term" value="P:regulation of cytosolic calcium ion concentration"/>
    <property type="evidence" value="ECO:0007669"/>
    <property type="project" value="TreeGrafter"/>
</dbReference>
<feature type="chain" id="PRO_5022926543" evidence="10">
    <location>
        <begin position="20"/>
        <end position="337"/>
    </location>
</feature>
<evidence type="ECO:0000256" key="10">
    <source>
        <dbReference type="SAM" id="SignalP"/>
    </source>
</evidence>
<comment type="caution">
    <text evidence="11">The sequence shown here is derived from an EMBL/GenBank/DDBJ whole genome shotgun (WGS) entry which is preliminary data.</text>
</comment>
<keyword evidence="6" id="KW-1278">Translocase</keyword>
<keyword evidence="3" id="KW-0547">Nucleotide-binding</keyword>
<dbReference type="GO" id="GO:0005886">
    <property type="term" value="C:plasma membrane"/>
    <property type="evidence" value="ECO:0007669"/>
    <property type="project" value="TreeGrafter"/>
</dbReference>
<dbReference type="FunFam" id="3.40.50.1000:FF:000001">
    <property type="entry name" value="Phospholipid-transporting ATPase IC"/>
    <property type="match status" value="1"/>
</dbReference>
<protein>
    <submittedName>
        <fullName evidence="11">Plasma membrane calcium-transporting ATPase 2</fullName>
    </submittedName>
</protein>
<dbReference type="EMBL" id="RHFK02000011">
    <property type="protein sequence ID" value="TWW68385.1"/>
    <property type="molecule type" value="Genomic_DNA"/>
</dbReference>
<dbReference type="InterPro" id="IPR018303">
    <property type="entry name" value="ATPase_P-typ_P_site"/>
</dbReference>
<evidence type="ECO:0000256" key="3">
    <source>
        <dbReference type="ARBA" id="ARBA00022741"/>
    </source>
</evidence>
<dbReference type="GO" id="GO:0005388">
    <property type="term" value="F:P-type calcium transporter activity"/>
    <property type="evidence" value="ECO:0007669"/>
    <property type="project" value="TreeGrafter"/>
</dbReference>
<dbReference type="GO" id="GO:0005524">
    <property type="term" value="F:ATP binding"/>
    <property type="evidence" value="ECO:0007669"/>
    <property type="project" value="UniProtKB-KW"/>
</dbReference>
<accession>A0A5C6NN81</accession>
<evidence type="ECO:0000256" key="4">
    <source>
        <dbReference type="ARBA" id="ARBA00022840"/>
    </source>
</evidence>
<evidence type="ECO:0000256" key="7">
    <source>
        <dbReference type="ARBA" id="ARBA00022989"/>
    </source>
</evidence>
<dbReference type="Gene3D" id="3.40.1110.10">
    <property type="entry name" value="Calcium-transporting ATPase, cytoplasmic domain N"/>
    <property type="match status" value="1"/>
</dbReference>
<dbReference type="SUPFAM" id="SSF81660">
    <property type="entry name" value="Metal cation-transporting ATPase, ATP-binding domain N"/>
    <property type="match status" value="1"/>
</dbReference>
<evidence type="ECO:0000256" key="2">
    <source>
        <dbReference type="ARBA" id="ARBA00022692"/>
    </source>
</evidence>
<dbReference type="PANTHER" id="PTHR24093:SF435">
    <property type="entry name" value="PLASMA MEMBRANE CALCIUM-TRANSPORTING ATPASE 4"/>
    <property type="match status" value="1"/>
</dbReference>
<dbReference type="SUPFAM" id="SSF81665">
    <property type="entry name" value="Calcium ATPase, transmembrane domain M"/>
    <property type="match status" value="1"/>
</dbReference>
<evidence type="ECO:0000256" key="8">
    <source>
        <dbReference type="ARBA" id="ARBA00023136"/>
    </source>
</evidence>
<dbReference type="GO" id="GO:0012505">
    <property type="term" value="C:endomembrane system"/>
    <property type="evidence" value="ECO:0007669"/>
    <property type="project" value="UniProtKB-SubCell"/>
</dbReference>
<proteinExistence type="predicted"/>
<dbReference type="NCBIfam" id="TIGR01494">
    <property type="entry name" value="ATPase_P-type"/>
    <property type="match status" value="1"/>
</dbReference>
<keyword evidence="2 9" id="KW-0812">Transmembrane</keyword>
<dbReference type="InterPro" id="IPR001757">
    <property type="entry name" value="P_typ_ATPase"/>
</dbReference>
<keyword evidence="7 9" id="KW-1133">Transmembrane helix</keyword>
<dbReference type="PRINTS" id="PR00119">
    <property type="entry name" value="CATATPASE"/>
</dbReference>